<comment type="caution">
    <text evidence="3">The sequence shown here is derived from an EMBL/GenBank/DDBJ whole genome shotgun (WGS) entry which is preliminary data.</text>
</comment>
<dbReference type="PROSITE" id="PS51750">
    <property type="entry name" value="BRO_N"/>
    <property type="match status" value="1"/>
</dbReference>
<name>A0A1J5J0P4_9BACT</name>
<dbReference type="InterPro" id="IPR003497">
    <property type="entry name" value="BRO_N_domain"/>
</dbReference>
<evidence type="ECO:0000259" key="2">
    <source>
        <dbReference type="PROSITE" id="PS51750"/>
    </source>
</evidence>
<protein>
    <submittedName>
        <fullName evidence="3">Phage antirepressor protein</fullName>
    </submittedName>
</protein>
<evidence type="ECO:0000256" key="1">
    <source>
        <dbReference type="SAM" id="MobiDB-lite"/>
    </source>
</evidence>
<organism evidence="3 4">
    <name type="scientific">Candidatus Wirthbacteria bacterium CG2_30_54_11</name>
    <dbReference type="NCBI Taxonomy" id="1817892"/>
    <lineage>
        <taxon>Bacteria</taxon>
        <taxon>Candidatus Wirthbacteria</taxon>
    </lineage>
</organism>
<dbReference type="SMART" id="SM01040">
    <property type="entry name" value="Bro-N"/>
    <property type="match status" value="1"/>
</dbReference>
<sequence>MVAHNRFTAIRRRIALETTKIALFKGKEIRKTLYQNGWWFVINDVIEALTGSNDPAQYFKRMKKRDNELAMLIFQGGVQFVPPLMLDVETTGGMQKMNCWNTEGVFRLIQSIPSPKAEPFKRWLAKVGYERVQEIEDPELAAKRTRLLYKLKGYPEDWIEKRMRGIAIREELTDEWQKRGARAQKDYEILTAEISKASFGVTPSEYKKLKGLKRENLRDHMDDFELIFTMLGERATTEIHRTEDSQGVPKLRSDAKSGGSIAGDARKQLEKRIGRSIVSKQNYLPPSGKKLLKK</sequence>
<reference evidence="3 4" key="1">
    <citation type="journal article" date="2016" name="Environ. Microbiol.">
        <title>Genomic resolution of a cold subsurface aquifer community provides metabolic insights for novel microbes adapted to high CO concentrations.</title>
        <authorList>
            <person name="Probst A.J."/>
            <person name="Castelle C.J."/>
            <person name="Singh A."/>
            <person name="Brown C.T."/>
            <person name="Anantharaman K."/>
            <person name="Sharon I."/>
            <person name="Hug L.A."/>
            <person name="Burstein D."/>
            <person name="Emerson J.B."/>
            <person name="Thomas B.C."/>
            <person name="Banfield J.F."/>
        </authorList>
    </citation>
    <scope>NUCLEOTIDE SEQUENCE [LARGE SCALE GENOMIC DNA]</scope>
    <source>
        <strain evidence="3">CG2_30_54_11</strain>
    </source>
</reference>
<feature type="region of interest" description="Disordered" evidence="1">
    <location>
        <begin position="240"/>
        <end position="268"/>
    </location>
</feature>
<dbReference type="AlphaFoldDB" id="A0A1J5J0P4"/>
<dbReference type="EMBL" id="MNZT01000038">
    <property type="protein sequence ID" value="OIP98094.1"/>
    <property type="molecule type" value="Genomic_DNA"/>
</dbReference>
<feature type="domain" description="Bro-N" evidence="2">
    <location>
        <begin position="18"/>
        <end position="136"/>
    </location>
</feature>
<proteinExistence type="predicted"/>
<accession>A0A1J5J0P4</accession>
<dbReference type="Pfam" id="PF02498">
    <property type="entry name" value="Bro-N"/>
    <property type="match status" value="1"/>
</dbReference>
<evidence type="ECO:0000313" key="4">
    <source>
        <dbReference type="Proteomes" id="UP000183245"/>
    </source>
</evidence>
<dbReference type="Proteomes" id="UP000183245">
    <property type="component" value="Unassembled WGS sequence"/>
</dbReference>
<evidence type="ECO:0000313" key="3">
    <source>
        <dbReference type="EMBL" id="OIP98094.1"/>
    </source>
</evidence>
<gene>
    <name evidence="3" type="ORF">AUK40_02040</name>
</gene>